<gene>
    <name evidence="1" type="ORF">F7Q92_01875</name>
</gene>
<dbReference type="OrthoDB" id="3725739at2"/>
<dbReference type="RefSeq" id="WP_151122245.1">
    <property type="nucleotide sequence ID" value="NZ_CP088081.1"/>
</dbReference>
<dbReference type="Pfam" id="PF05610">
    <property type="entry name" value="DUF779"/>
    <property type="match status" value="1"/>
</dbReference>
<dbReference type="Proteomes" id="UP000430120">
    <property type="component" value="Unassembled WGS sequence"/>
</dbReference>
<protein>
    <submittedName>
        <fullName evidence="1">DUF779 domain-containing protein</fullName>
    </submittedName>
</protein>
<dbReference type="PIRSF" id="PIRSF009151">
    <property type="entry name" value="DUF779"/>
    <property type="match status" value="1"/>
</dbReference>
<sequence length="130" mass="14303">METLETPVERVVASPEALALLERLKARHGEVMFYQSHGCCDGSTPMCLRVGEMTLGQADVRLGTVGGVPFWVGRTQFEYLEGGQVLLHAKSGALGTFSLEDAEDMHFVATQRLWTDAEWAWLQAHPLEGA</sequence>
<dbReference type="InterPro" id="IPR008497">
    <property type="entry name" value="DUF779"/>
</dbReference>
<dbReference type="EMBL" id="VZPB01000003">
    <property type="protein sequence ID" value="KAB0584929.1"/>
    <property type="molecule type" value="Genomic_DNA"/>
</dbReference>
<dbReference type="AlphaFoldDB" id="A0A643FGT0"/>
<name>A0A643FGT0_IDEDE</name>
<keyword evidence="2" id="KW-1185">Reference proteome</keyword>
<evidence type="ECO:0000313" key="2">
    <source>
        <dbReference type="Proteomes" id="UP000430120"/>
    </source>
</evidence>
<organism evidence="1 2">
    <name type="scientific">Ideonella dechloratans</name>
    <dbReference type="NCBI Taxonomy" id="36863"/>
    <lineage>
        <taxon>Bacteria</taxon>
        <taxon>Pseudomonadati</taxon>
        <taxon>Pseudomonadota</taxon>
        <taxon>Betaproteobacteria</taxon>
        <taxon>Burkholderiales</taxon>
        <taxon>Sphaerotilaceae</taxon>
        <taxon>Ideonella</taxon>
    </lineage>
</organism>
<accession>A0A643FGT0</accession>
<evidence type="ECO:0000313" key="1">
    <source>
        <dbReference type="EMBL" id="KAB0584929.1"/>
    </source>
</evidence>
<proteinExistence type="predicted"/>
<reference evidence="1 2" key="1">
    <citation type="submission" date="2019-09" db="EMBL/GenBank/DDBJ databases">
        <title>Draft genome sequences of 48 bacterial type strains from the CCUG.</title>
        <authorList>
            <person name="Tunovic T."/>
            <person name="Pineiro-Iglesias B."/>
            <person name="Unosson C."/>
            <person name="Inganas E."/>
            <person name="Ohlen M."/>
            <person name="Cardew S."/>
            <person name="Jensie-Markopoulos S."/>
            <person name="Salva-Serra F."/>
            <person name="Jaen-Luchoro D."/>
            <person name="Karlsson R."/>
            <person name="Svensson-Stadler L."/>
            <person name="Chun J."/>
            <person name="Moore E."/>
        </authorList>
    </citation>
    <scope>NUCLEOTIDE SEQUENCE [LARGE SCALE GENOMIC DNA]</scope>
    <source>
        <strain evidence="1 2">CCUG 30977</strain>
    </source>
</reference>
<comment type="caution">
    <text evidence="1">The sequence shown here is derived from an EMBL/GenBank/DDBJ whole genome shotgun (WGS) entry which is preliminary data.</text>
</comment>